<dbReference type="RefSeq" id="WP_354447878.1">
    <property type="nucleotide sequence ID" value="NZ_JBEPSH010000010.1"/>
</dbReference>
<dbReference type="Gene3D" id="3.40.50.720">
    <property type="entry name" value="NAD(P)-binding Rossmann-like Domain"/>
    <property type="match status" value="1"/>
</dbReference>
<dbReference type="InterPro" id="IPR011032">
    <property type="entry name" value="GroES-like_sf"/>
</dbReference>
<dbReference type="InterPro" id="IPR013149">
    <property type="entry name" value="ADH-like_C"/>
</dbReference>
<dbReference type="InterPro" id="IPR014189">
    <property type="entry name" value="Quinone_OxRdtase_PIG3"/>
</dbReference>
<dbReference type="Gene3D" id="3.90.180.10">
    <property type="entry name" value="Medium-chain alcohol dehydrogenases, catalytic domain"/>
    <property type="match status" value="1"/>
</dbReference>
<evidence type="ECO:0000256" key="1">
    <source>
        <dbReference type="ARBA" id="ARBA00022857"/>
    </source>
</evidence>
<keyword evidence="5" id="KW-1185">Reference proteome</keyword>
<dbReference type="PANTHER" id="PTHR48106">
    <property type="entry name" value="QUINONE OXIDOREDUCTASE PIG3-RELATED"/>
    <property type="match status" value="1"/>
</dbReference>
<evidence type="ECO:0000313" key="4">
    <source>
        <dbReference type="EMBL" id="MET4579627.1"/>
    </source>
</evidence>
<evidence type="ECO:0000313" key="5">
    <source>
        <dbReference type="Proteomes" id="UP001549320"/>
    </source>
</evidence>
<keyword evidence="2 4" id="KW-0560">Oxidoreductase</keyword>
<name>A0ABV2QGF2_9BURK</name>
<protein>
    <submittedName>
        <fullName evidence="4">NADPH2:quinone reductase</fullName>
        <ecNumber evidence="4">1.6.5.5</ecNumber>
    </submittedName>
</protein>
<dbReference type="InterPro" id="IPR036291">
    <property type="entry name" value="NAD(P)-bd_dom_sf"/>
</dbReference>
<dbReference type="CDD" id="cd05276">
    <property type="entry name" value="p53_inducible_oxidoreductase"/>
    <property type="match status" value="1"/>
</dbReference>
<dbReference type="PANTHER" id="PTHR48106:SF8">
    <property type="entry name" value="OS02G0805600 PROTEIN"/>
    <property type="match status" value="1"/>
</dbReference>
<dbReference type="SUPFAM" id="SSF51735">
    <property type="entry name" value="NAD(P)-binding Rossmann-fold domains"/>
    <property type="match status" value="1"/>
</dbReference>
<organism evidence="4 5">
    <name type="scientific">Ottowia thiooxydans</name>
    <dbReference type="NCBI Taxonomy" id="219182"/>
    <lineage>
        <taxon>Bacteria</taxon>
        <taxon>Pseudomonadati</taxon>
        <taxon>Pseudomonadota</taxon>
        <taxon>Betaproteobacteria</taxon>
        <taxon>Burkholderiales</taxon>
        <taxon>Comamonadaceae</taxon>
        <taxon>Ottowia</taxon>
    </lineage>
</organism>
<accession>A0ABV2QGF2</accession>
<dbReference type="EC" id="1.6.5.5" evidence="4"/>
<dbReference type="InterPro" id="IPR020843">
    <property type="entry name" value="ER"/>
</dbReference>
<dbReference type="EMBL" id="JBEPSH010000010">
    <property type="protein sequence ID" value="MET4579627.1"/>
    <property type="molecule type" value="Genomic_DNA"/>
</dbReference>
<sequence>MSTPATMHHICHENGGPPSVMQLKKGSTPAIKSDEVLIRVQYAGVNRPDVLQRSGSYPPPPGAAPGLGLEVSGVIAAVGAEVSQWTVGDAVCALTNGGGYAQYVAAPAGQVMSVPEGMSMLEASALPENYITVWSNVVERGGLEKGETFLVHGGSSGIGLTAIQLAKVRGATVYATVGNAEKARACEFAGADKAINYREKDFAEAIAELTGGRGVDLILDMVGGDYIARNIASLALDGRLVQIAFLQGSKVEVDWLSLMTRRLTYTGSTLRPRSLQDKARTVQALQHNVWPLLAQGQARPVIHKVFALADVGAAHELMESSTHIGKIMLEVPQD</sequence>
<dbReference type="NCBIfam" id="TIGR02824">
    <property type="entry name" value="quinone_pig3"/>
    <property type="match status" value="1"/>
</dbReference>
<evidence type="ECO:0000259" key="3">
    <source>
        <dbReference type="SMART" id="SM00829"/>
    </source>
</evidence>
<evidence type="ECO:0000256" key="2">
    <source>
        <dbReference type="ARBA" id="ARBA00023002"/>
    </source>
</evidence>
<dbReference type="GO" id="GO:0003960">
    <property type="term" value="F:quinone reductase (NADPH) activity"/>
    <property type="evidence" value="ECO:0007669"/>
    <property type="project" value="UniProtKB-EC"/>
</dbReference>
<reference evidence="4 5" key="1">
    <citation type="submission" date="2024-06" db="EMBL/GenBank/DDBJ databases">
        <title>Sorghum-associated microbial communities from plants grown in Nebraska, USA.</title>
        <authorList>
            <person name="Schachtman D."/>
        </authorList>
    </citation>
    <scope>NUCLEOTIDE SEQUENCE [LARGE SCALE GENOMIC DNA]</scope>
    <source>
        <strain evidence="4 5">2709</strain>
    </source>
</reference>
<proteinExistence type="predicted"/>
<dbReference type="SMART" id="SM00829">
    <property type="entry name" value="PKS_ER"/>
    <property type="match status" value="1"/>
</dbReference>
<dbReference type="Pfam" id="PF08240">
    <property type="entry name" value="ADH_N"/>
    <property type="match status" value="1"/>
</dbReference>
<feature type="domain" description="Enoyl reductase (ER)" evidence="3">
    <location>
        <begin position="16"/>
        <end position="329"/>
    </location>
</feature>
<keyword evidence="1" id="KW-0521">NADP</keyword>
<dbReference type="SUPFAM" id="SSF50129">
    <property type="entry name" value="GroES-like"/>
    <property type="match status" value="1"/>
</dbReference>
<dbReference type="Pfam" id="PF00107">
    <property type="entry name" value="ADH_zinc_N"/>
    <property type="match status" value="1"/>
</dbReference>
<dbReference type="InterPro" id="IPR013154">
    <property type="entry name" value="ADH-like_N"/>
</dbReference>
<comment type="caution">
    <text evidence="4">The sequence shown here is derived from an EMBL/GenBank/DDBJ whole genome shotgun (WGS) entry which is preliminary data.</text>
</comment>
<dbReference type="Proteomes" id="UP001549320">
    <property type="component" value="Unassembled WGS sequence"/>
</dbReference>
<gene>
    <name evidence="4" type="ORF">ABIE13_004764</name>
</gene>